<dbReference type="InterPro" id="IPR008979">
    <property type="entry name" value="Galactose-bd-like_sf"/>
</dbReference>
<evidence type="ECO:0000313" key="3">
    <source>
        <dbReference type="Proteomes" id="UP000593567"/>
    </source>
</evidence>
<name>A0A7J7J7H6_BUGNE</name>
<dbReference type="OrthoDB" id="10052260at2759"/>
<feature type="domain" description="F5/8 type C" evidence="1">
    <location>
        <begin position="62"/>
        <end position="168"/>
    </location>
</feature>
<dbReference type="Pfam" id="PF00754">
    <property type="entry name" value="F5_F8_type_C"/>
    <property type="match status" value="1"/>
</dbReference>
<reference evidence="2" key="1">
    <citation type="submission" date="2020-06" db="EMBL/GenBank/DDBJ databases">
        <title>Draft genome of Bugula neritina, a colonial animal packing powerful symbionts and potential medicines.</title>
        <authorList>
            <person name="Rayko M."/>
        </authorList>
    </citation>
    <scope>NUCLEOTIDE SEQUENCE [LARGE SCALE GENOMIC DNA]</scope>
    <source>
        <strain evidence="2">Kwan_BN1</strain>
    </source>
</reference>
<keyword evidence="3" id="KW-1185">Reference proteome</keyword>
<evidence type="ECO:0000313" key="2">
    <source>
        <dbReference type="EMBL" id="KAF6021887.1"/>
    </source>
</evidence>
<accession>A0A7J7J7H6</accession>
<evidence type="ECO:0000259" key="1">
    <source>
        <dbReference type="Pfam" id="PF00754"/>
    </source>
</evidence>
<proteinExistence type="predicted"/>
<gene>
    <name evidence="2" type="ORF">EB796_019810</name>
</gene>
<dbReference type="Gene3D" id="2.60.120.260">
    <property type="entry name" value="Galactose-binding domain-like"/>
    <property type="match status" value="1"/>
</dbReference>
<dbReference type="EMBL" id="VXIV02002941">
    <property type="protein sequence ID" value="KAF6021887.1"/>
    <property type="molecule type" value="Genomic_DNA"/>
</dbReference>
<dbReference type="Proteomes" id="UP000593567">
    <property type="component" value="Unassembled WGS sequence"/>
</dbReference>
<dbReference type="SUPFAM" id="SSF49785">
    <property type="entry name" value="Galactose-binding domain-like"/>
    <property type="match status" value="1"/>
</dbReference>
<organism evidence="2 3">
    <name type="scientific">Bugula neritina</name>
    <name type="common">Brown bryozoan</name>
    <name type="synonym">Sertularia neritina</name>
    <dbReference type="NCBI Taxonomy" id="10212"/>
    <lineage>
        <taxon>Eukaryota</taxon>
        <taxon>Metazoa</taxon>
        <taxon>Spiralia</taxon>
        <taxon>Lophotrochozoa</taxon>
        <taxon>Bryozoa</taxon>
        <taxon>Gymnolaemata</taxon>
        <taxon>Cheilostomatida</taxon>
        <taxon>Flustrina</taxon>
        <taxon>Buguloidea</taxon>
        <taxon>Bugulidae</taxon>
        <taxon>Bugula</taxon>
    </lineage>
</organism>
<dbReference type="InterPro" id="IPR000421">
    <property type="entry name" value="FA58C"/>
</dbReference>
<sequence length="184" mass="20580">MNVLQCVTIAYFKQALRLPEALTALIILMAPFHSLCQQAVGKKDGSENLNPSPSFVSKVSSVLNKDSKTYGKQYLFDGSEETCWNSDAGDLQWVIVKFEGIVSFSQIHLQFQGGFSCSQCTVFCNLDGDHFKEIQKIYPADDNKQQIFTLDSTATGKSIKLLFEQPTDTYGRIIVYNMDFLCSS</sequence>
<comment type="caution">
    <text evidence="2">The sequence shown here is derived from an EMBL/GenBank/DDBJ whole genome shotgun (WGS) entry which is preliminary data.</text>
</comment>
<protein>
    <submittedName>
        <fullName evidence="2">NR2C2AP</fullName>
    </submittedName>
</protein>
<dbReference type="AlphaFoldDB" id="A0A7J7J7H6"/>